<dbReference type="Proteomes" id="UP001165064">
    <property type="component" value="Unassembled WGS sequence"/>
</dbReference>
<accession>A0ACB5T844</accession>
<dbReference type="EMBL" id="BSXS01004595">
    <property type="protein sequence ID" value="GME83230.1"/>
    <property type="molecule type" value="Genomic_DNA"/>
</dbReference>
<proteinExistence type="predicted"/>
<keyword evidence="2" id="KW-1185">Reference proteome</keyword>
<protein>
    <submittedName>
        <fullName evidence="1">Unnamed protein product</fullName>
    </submittedName>
</protein>
<sequence length="138" mass="14943">MKLLSPFLLTLLLASVSTQVPILQYDEENDNKNSNQDLTESVESELEQQLQQLKVQSYLQENVHLFVKSQNDDDIDLLDLTTDPNTQIITIERRDARGGSRGGSSGSSGSSSSGSSRGSSSGSSGSSGGGLKFRIKWF</sequence>
<evidence type="ECO:0000313" key="1">
    <source>
        <dbReference type="EMBL" id="GME83230.1"/>
    </source>
</evidence>
<gene>
    <name evidence="1" type="ORF">Amon02_000603900</name>
</gene>
<evidence type="ECO:0000313" key="2">
    <source>
        <dbReference type="Proteomes" id="UP001165064"/>
    </source>
</evidence>
<comment type="caution">
    <text evidence="1">The sequence shown here is derived from an EMBL/GenBank/DDBJ whole genome shotgun (WGS) entry which is preliminary data.</text>
</comment>
<reference evidence="1" key="1">
    <citation type="submission" date="2023-04" db="EMBL/GenBank/DDBJ databases">
        <title>Ambrosiozyma monospora NBRC 10751.</title>
        <authorList>
            <person name="Ichikawa N."/>
            <person name="Sato H."/>
            <person name="Tonouchi N."/>
        </authorList>
    </citation>
    <scope>NUCLEOTIDE SEQUENCE</scope>
    <source>
        <strain evidence="1">NBRC 10751</strain>
    </source>
</reference>
<organism evidence="1 2">
    <name type="scientific">Ambrosiozyma monospora</name>
    <name type="common">Yeast</name>
    <name type="synonym">Endomycopsis monosporus</name>
    <dbReference type="NCBI Taxonomy" id="43982"/>
    <lineage>
        <taxon>Eukaryota</taxon>
        <taxon>Fungi</taxon>
        <taxon>Dikarya</taxon>
        <taxon>Ascomycota</taxon>
        <taxon>Saccharomycotina</taxon>
        <taxon>Pichiomycetes</taxon>
        <taxon>Pichiales</taxon>
        <taxon>Pichiaceae</taxon>
        <taxon>Ambrosiozyma</taxon>
    </lineage>
</organism>
<name>A0ACB5T844_AMBMO</name>